<evidence type="ECO:0000313" key="2">
    <source>
        <dbReference type="EMBL" id="MFE8702596.1"/>
    </source>
</evidence>
<keyword evidence="2" id="KW-0808">Transferase</keyword>
<dbReference type="InterPro" id="IPR016181">
    <property type="entry name" value="Acyl_CoA_acyltransferase"/>
</dbReference>
<keyword evidence="2" id="KW-0012">Acyltransferase</keyword>
<keyword evidence="3" id="KW-1185">Reference proteome</keyword>
<dbReference type="PANTHER" id="PTHR43441:SF3">
    <property type="entry name" value="ACETYLTRANSFERASE"/>
    <property type="match status" value="1"/>
</dbReference>
<organism evidence="2 3">
    <name type="scientific">Cytobacillus spartinae</name>
    <dbReference type="NCBI Taxonomy" id="3299023"/>
    <lineage>
        <taxon>Bacteria</taxon>
        <taxon>Bacillati</taxon>
        <taxon>Bacillota</taxon>
        <taxon>Bacilli</taxon>
        <taxon>Bacillales</taxon>
        <taxon>Bacillaceae</taxon>
        <taxon>Cytobacillus</taxon>
    </lineage>
</organism>
<accession>A0ABW6KEK5</accession>
<dbReference type="InterPro" id="IPR051908">
    <property type="entry name" value="Ribosomal_N-acetyltransferase"/>
</dbReference>
<evidence type="ECO:0000259" key="1">
    <source>
        <dbReference type="PROSITE" id="PS51186"/>
    </source>
</evidence>
<feature type="domain" description="N-acetyltransferase" evidence="1">
    <location>
        <begin position="28"/>
        <end position="187"/>
    </location>
</feature>
<dbReference type="SUPFAM" id="SSF55729">
    <property type="entry name" value="Acyl-CoA N-acyltransferases (Nat)"/>
    <property type="match status" value="1"/>
</dbReference>
<dbReference type="EMBL" id="JBIACK010000010">
    <property type="protein sequence ID" value="MFE8702596.1"/>
    <property type="molecule type" value="Genomic_DNA"/>
</dbReference>
<dbReference type="Pfam" id="PF13302">
    <property type="entry name" value="Acetyltransf_3"/>
    <property type="match status" value="1"/>
</dbReference>
<protein>
    <submittedName>
        <fullName evidence="2">GNAT family N-acetyltransferase</fullName>
        <ecNumber evidence="2">2.3.-.-</ecNumber>
    </submittedName>
</protein>
<gene>
    <name evidence="2" type="ORF">ACFYKX_18515</name>
</gene>
<evidence type="ECO:0000313" key="3">
    <source>
        <dbReference type="Proteomes" id="UP001601059"/>
    </source>
</evidence>
<dbReference type="Proteomes" id="UP001601059">
    <property type="component" value="Unassembled WGS sequence"/>
</dbReference>
<name>A0ABW6KEK5_9BACI</name>
<sequence>MSYLLIEFPERIETERLYIRPCHPGDGPTLYDSIQASREELKKWLPFANKEQTVEEIEEGVRKSFSAFITREDFRLHIYRKEDDVFIGSTGLHRINWSVRKFEIGYWCDTRHHKNGFISEAVEALTKFAFETLEANRVEIRCDPDNISSKKIPERLNFTLEGTLRNDSMSADGTTIRDTCVFSKIRETSNSFKTTTDTH</sequence>
<proteinExistence type="predicted"/>
<dbReference type="EC" id="2.3.-.-" evidence="2"/>
<reference evidence="2 3" key="1">
    <citation type="submission" date="2024-08" db="EMBL/GenBank/DDBJ databases">
        <title>Two novel Cytobacillus novel species.</title>
        <authorList>
            <person name="Liu G."/>
        </authorList>
    </citation>
    <scope>NUCLEOTIDE SEQUENCE [LARGE SCALE GENOMIC DNA]</scope>
    <source>
        <strain evidence="2 3">FJAT-54145</strain>
    </source>
</reference>
<comment type="caution">
    <text evidence="2">The sequence shown here is derived from an EMBL/GenBank/DDBJ whole genome shotgun (WGS) entry which is preliminary data.</text>
</comment>
<dbReference type="GO" id="GO:0016746">
    <property type="term" value="F:acyltransferase activity"/>
    <property type="evidence" value="ECO:0007669"/>
    <property type="project" value="UniProtKB-KW"/>
</dbReference>
<dbReference type="RefSeq" id="WP_389362555.1">
    <property type="nucleotide sequence ID" value="NZ_JBIACK010000010.1"/>
</dbReference>
<dbReference type="PROSITE" id="PS51186">
    <property type="entry name" value="GNAT"/>
    <property type="match status" value="1"/>
</dbReference>
<dbReference type="PANTHER" id="PTHR43441">
    <property type="entry name" value="RIBOSOMAL-PROTEIN-SERINE ACETYLTRANSFERASE"/>
    <property type="match status" value="1"/>
</dbReference>
<dbReference type="InterPro" id="IPR000182">
    <property type="entry name" value="GNAT_dom"/>
</dbReference>
<dbReference type="Gene3D" id="3.40.630.30">
    <property type="match status" value="1"/>
</dbReference>